<evidence type="ECO:0000313" key="2">
    <source>
        <dbReference type="Proteomes" id="UP000008909"/>
    </source>
</evidence>
<dbReference type="Proteomes" id="UP000008909">
    <property type="component" value="Unassembled WGS sequence"/>
</dbReference>
<proteinExistence type="predicted"/>
<protein>
    <submittedName>
        <fullName evidence="1">DNA polymerase epsilon subunit 1</fullName>
    </submittedName>
</protein>
<accession>G7YWJ6</accession>
<dbReference type="EMBL" id="DF144661">
    <property type="protein sequence ID" value="GAA57326.1"/>
    <property type="molecule type" value="Genomic_DNA"/>
</dbReference>
<reference evidence="1" key="1">
    <citation type="journal article" date="2011" name="Genome Biol.">
        <title>The draft genome of the carcinogenic human liver fluke Clonorchis sinensis.</title>
        <authorList>
            <person name="Wang X."/>
            <person name="Chen W."/>
            <person name="Huang Y."/>
            <person name="Sun J."/>
            <person name="Men J."/>
            <person name="Liu H."/>
            <person name="Luo F."/>
            <person name="Guo L."/>
            <person name="Lv X."/>
            <person name="Deng C."/>
            <person name="Zhou C."/>
            <person name="Fan Y."/>
            <person name="Li X."/>
            <person name="Huang L."/>
            <person name="Hu Y."/>
            <person name="Liang C."/>
            <person name="Hu X."/>
            <person name="Xu J."/>
            <person name="Yu X."/>
        </authorList>
    </citation>
    <scope>NUCLEOTIDE SEQUENCE [LARGE SCALE GENOMIC DNA]</scope>
    <source>
        <strain evidence="1">Henan</strain>
    </source>
</reference>
<name>G7YWJ6_CLOSI</name>
<sequence length="385" mass="42912">MSVDVAPSIAWHLSTPDTALTRKRPSASHLSTTNDWGQNVCKLLTKLGGKITSHLIYDQLSVQLPQSFVLRSMFGEFTPKKRGSELEFRPYQGSSALDMSGLGRRTSAIRGQHHQRKLDVLTFENTEFSDLSDVIGTANVESLVDGKDNEWGEYDVSGDAHESQTTTKLPEPELDMHWHIARYLPETRGLRAKFQTLLAGYLLSVYTAVRTEHRRLRSLHNSQMNTSVAGVRQFGTELAQNIEEQGTNNSDADRTSFTVALQSDASISPGVLESTEQLIREQLAPELYTLVQRLHRKAAWIDSTLTRKDSITGNLGAVLKRRAQVVAAYLAEKTIPNVQHFDTTDLDQDVATADVILPLLPPHPGIYTFNFTPLLDFIKAICEVI</sequence>
<dbReference type="AlphaFoldDB" id="G7YWJ6"/>
<organism evidence="1 2">
    <name type="scientific">Clonorchis sinensis</name>
    <name type="common">Chinese liver fluke</name>
    <dbReference type="NCBI Taxonomy" id="79923"/>
    <lineage>
        <taxon>Eukaryota</taxon>
        <taxon>Metazoa</taxon>
        <taxon>Spiralia</taxon>
        <taxon>Lophotrochozoa</taxon>
        <taxon>Platyhelminthes</taxon>
        <taxon>Trematoda</taxon>
        <taxon>Digenea</taxon>
        <taxon>Opisthorchiida</taxon>
        <taxon>Opisthorchiata</taxon>
        <taxon>Opisthorchiidae</taxon>
        <taxon>Clonorchis</taxon>
    </lineage>
</organism>
<gene>
    <name evidence="1" type="ORF">CLF_112533</name>
</gene>
<evidence type="ECO:0000313" key="1">
    <source>
        <dbReference type="EMBL" id="GAA57326.1"/>
    </source>
</evidence>
<keyword evidence="2" id="KW-1185">Reference proteome</keyword>
<reference key="2">
    <citation type="submission" date="2011-10" db="EMBL/GenBank/DDBJ databases">
        <title>The genome and transcriptome sequence of Clonorchis sinensis provide insights into the carcinogenic liver fluke.</title>
        <authorList>
            <person name="Wang X."/>
            <person name="Huang Y."/>
            <person name="Chen W."/>
            <person name="Liu H."/>
            <person name="Guo L."/>
            <person name="Chen Y."/>
            <person name="Luo F."/>
            <person name="Zhou W."/>
            <person name="Sun J."/>
            <person name="Mao Q."/>
            <person name="Liang P."/>
            <person name="Zhou C."/>
            <person name="Tian Y."/>
            <person name="Men J."/>
            <person name="Lv X."/>
            <person name="Huang L."/>
            <person name="Zhou J."/>
            <person name="Hu Y."/>
            <person name="Li R."/>
            <person name="Zhang F."/>
            <person name="Lei H."/>
            <person name="Li X."/>
            <person name="Hu X."/>
            <person name="Liang C."/>
            <person name="Xu J."/>
            <person name="Wu Z."/>
            <person name="Yu X."/>
        </authorList>
    </citation>
    <scope>NUCLEOTIDE SEQUENCE</scope>
    <source>
        <strain>Henan</strain>
    </source>
</reference>